<gene>
    <name evidence="2" type="ORF">EOE48_08140</name>
</gene>
<organism evidence="2 3">
    <name type="scientific">Methylobacterium oryzihabitans</name>
    <dbReference type="NCBI Taxonomy" id="2499852"/>
    <lineage>
        <taxon>Bacteria</taxon>
        <taxon>Pseudomonadati</taxon>
        <taxon>Pseudomonadota</taxon>
        <taxon>Alphaproteobacteria</taxon>
        <taxon>Hyphomicrobiales</taxon>
        <taxon>Methylobacteriaceae</taxon>
        <taxon>Methylobacterium</taxon>
    </lineage>
</organism>
<dbReference type="Proteomes" id="UP000286997">
    <property type="component" value="Unassembled WGS sequence"/>
</dbReference>
<dbReference type="AlphaFoldDB" id="A0A3S2WCR0"/>
<dbReference type="InterPro" id="IPR009506">
    <property type="entry name" value="YjiS-like"/>
</dbReference>
<dbReference type="RefSeq" id="WP_127728295.1">
    <property type="nucleotide sequence ID" value="NZ_SACP01000006.1"/>
</dbReference>
<sequence>MAPPTPPALPLPGPPGEPFWRRWLRCRRDRDHLEGLDARLLRDVGLTRADLRWLGAGRKPGGAGLHRGP</sequence>
<dbReference type="Pfam" id="PF06568">
    <property type="entry name" value="YjiS-like"/>
    <property type="match status" value="1"/>
</dbReference>
<feature type="domain" description="YjiS-like" evidence="1">
    <location>
        <begin position="20"/>
        <end position="52"/>
    </location>
</feature>
<evidence type="ECO:0000259" key="1">
    <source>
        <dbReference type="Pfam" id="PF06568"/>
    </source>
</evidence>
<protein>
    <submittedName>
        <fullName evidence="2">DUF1127 domain-containing protein</fullName>
    </submittedName>
</protein>
<accession>A0A3S2WCR0</accession>
<comment type="caution">
    <text evidence="2">The sequence shown here is derived from an EMBL/GenBank/DDBJ whole genome shotgun (WGS) entry which is preliminary data.</text>
</comment>
<keyword evidence="3" id="KW-1185">Reference proteome</keyword>
<evidence type="ECO:0000313" key="2">
    <source>
        <dbReference type="EMBL" id="RVU19360.1"/>
    </source>
</evidence>
<evidence type="ECO:0000313" key="3">
    <source>
        <dbReference type="Proteomes" id="UP000286997"/>
    </source>
</evidence>
<reference evidence="2 3" key="1">
    <citation type="submission" date="2019-01" db="EMBL/GenBank/DDBJ databases">
        <authorList>
            <person name="Chen W.-M."/>
        </authorList>
    </citation>
    <scope>NUCLEOTIDE SEQUENCE [LARGE SCALE GENOMIC DNA]</scope>
    <source>
        <strain evidence="2 3">TER-1</strain>
    </source>
</reference>
<name>A0A3S2WCR0_9HYPH</name>
<proteinExistence type="predicted"/>
<dbReference type="EMBL" id="SACP01000006">
    <property type="protein sequence ID" value="RVU19360.1"/>
    <property type="molecule type" value="Genomic_DNA"/>
</dbReference>